<sequence length="54" mass="6402">MIKTLISTFQARLVKRREYLRLIAEIESLNARDLQELRADPAQMRQDAWHSVYG</sequence>
<dbReference type="AlphaFoldDB" id="A0AA41YXB6"/>
<comment type="caution">
    <text evidence="1">The sequence shown here is derived from an EMBL/GenBank/DDBJ whole genome shotgun (WGS) entry which is preliminary data.</text>
</comment>
<protein>
    <submittedName>
        <fullName evidence="1">Uncharacterized protein</fullName>
    </submittedName>
</protein>
<dbReference type="RefSeq" id="WP_282585384.1">
    <property type="nucleotide sequence ID" value="NZ_JAMOIM010000008.1"/>
</dbReference>
<organism evidence="1 2">
    <name type="scientific">Lichenifustis flavocetrariae</name>
    <dbReference type="NCBI Taxonomy" id="2949735"/>
    <lineage>
        <taxon>Bacteria</taxon>
        <taxon>Pseudomonadati</taxon>
        <taxon>Pseudomonadota</taxon>
        <taxon>Alphaproteobacteria</taxon>
        <taxon>Hyphomicrobiales</taxon>
        <taxon>Lichenihabitantaceae</taxon>
        <taxon>Lichenifustis</taxon>
    </lineage>
</organism>
<reference evidence="1" key="1">
    <citation type="submission" date="2022-05" db="EMBL/GenBank/DDBJ databases">
        <authorList>
            <person name="Pankratov T."/>
        </authorList>
    </citation>
    <scope>NUCLEOTIDE SEQUENCE</scope>
    <source>
        <strain evidence="1">BP6-180914</strain>
    </source>
</reference>
<keyword evidence="2" id="KW-1185">Reference proteome</keyword>
<name>A0AA41YXB6_9HYPH</name>
<accession>A0AA41YXB6</accession>
<evidence type="ECO:0000313" key="1">
    <source>
        <dbReference type="EMBL" id="MCW6509015.1"/>
    </source>
</evidence>
<gene>
    <name evidence="1" type="ORF">M8523_13380</name>
</gene>
<proteinExistence type="predicted"/>
<dbReference type="EMBL" id="JAMOIM010000008">
    <property type="protein sequence ID" value="MCW6509015.1"/>
    <property type="molecule type" value="Genomic_DNA"/>
</dbReference>
<evidence type="ECO:0000313" key="2">
    <source>
        <dbReference type="Proteomes" id="UP001165667"/>
    </source>
</evidence>
<dbReference type="Proteomes" id="UP001165667">
    <property type="component" value="Unassembled WGS sequence"/>
</dbReference>